<dbReference type="RefSeq" id="WP_124275179.1">
    <property type="nucleotide sequence ID" value="NZ_RDBM01000035.1"/>
</dbReference>
<proteinExistence type="predicted"/>
<accession>A0A652KYC3</accession>
<dbReference type="InterPro" id="IPR049801">
    <property type="entry name" value="T7SS_assoc-like"/>
</dbReference>
<dbReference type="NCBIfam" id="NF033533">
    <property type="entry name" value="lone7_assoc_B"/>
    <property type="match status" value="1"/>
</dbReference>
<evidence type="ECO:0000313" key="1">
    <source>
        <dbReference type="EMBL" id="TXS27918.1"/>
    </source>
</evidence>
<comment type="caution">
    <text evidence="1">The sequence shown here is derived from an EMBL/GenBank/DDBJ whole genome shotgun (WGS) entry which is preliminary data.</text>
</comment>
<dbReference type="AlphaFoldDB" id="A0A652KYC3"/>
<protein>
    <submittedName>
        <fullName evidence="1">Type VII secretion system-associated protein</fullName>
    </submittedName>
</protein>
<organism evidence="1">
    <name type="scientific">Streptomyces sp. gb1(2016)</name>
    <dbReference type="NCBI Taxonomy" id="1828321"/>
    <lineage>
        <taxon>Bacteria</taxon>
        <taxon>Bacillati</taxon>
        <taxon>Actinomycetota</taxon>
        <taxon>Actinomycetes</taxon>
        <taxon>Kitasatosporales</taxon>
        <taxon>Streptomycetaceae</taxon>
        <taxon>Streptomyces</taxon>
    </lineage>
</organism>
<reference evidence="1" key="1">
    <citation type="submission" date="2018-10" db="EMBL/GenBank/DDBJ databases">
        <authorList>
            <person name="Hariharan J."/>
            <person name="Choudoir M.J."/>
            <person name="Diebold P."/>
            <person name="Panke-Buisse K."/>
            <person name="Campbell A.N."/>
            <person name="Buckley D.H."/>
        </authorList>
    </citation>
    <scope>NUCLEOTIDE SEQUENCE</scope>
    <source>
        <strain evidence="1">Gb1</strain>
    </source>
</reference>
<sequence length="168" mass="18338">MAEESPTVNLNKEWLQSFLDDDVIPFLAAVKKIRENGDSPDKVLVPGMPTLQGGEDGAKTAPGFLDGQKVPLAIGLMASDAEGRTNGGYLVKSLNGMVDQLDEILKLQVELFEEIEDNLEDTIEKMFKTQDDNLEKIDGKKLVDFFEGVDEVLSESSGGSNSENNDDD</sequence>
<gene>
    <name evidence="1" type="ORF">EAO74_18300</name>
</gene>
<name>A0A652KYC3_9ACTN</name>
<dbReference type="EMBL" id="RDBM01000035">
    <property type="protein sequence ID" value="TXS27918.1"/>
    <property type="molecule type" value="Genomic_DNA"/>
</dbReference>